<dbReference type="GO" id="GO:0008270">
    <property type="term" value="F:zinc ion binding"/>
    <property type="evidence" value="ECO:0007669"/>
    <property type="project" value="InterPro"/>
</dbReference>
<dbReference type="GO" id="GO:0003677">
    <property type="term" value="F:DNA binding"/>
    <property type="evidence" value="ECO:0007669"/>
    <property type="project" value="InterPro"/>
</dbReference>
<dbReference type="AlphaFoldDB" id="F9FQ70"/>
<dbReference type="PANTHER" id="PTHR33886">
    <property type="entry name" value="UNSATURATED RHAMNOGALACTURONAN HYDROLASE (EUROFUNG)"/>
    <property type="match status" value="1"/>
</dbReference>
<dbReference type="PANTHER" id="PTHR33886:SF9">
    <property type="entry name" value="UNSATURATED RHAMNOGALACTURONAN HYDROLASE (EUROFUNG)"/>
    <property type="match status" value="1"/>
</dbReference>
<organism evidence="7">
    <name type="scientific">Fusarium oxysporum (strain Fo5176)</name>
    <name type="common">Fusarium vascular wilt</name>
    <dbReference type="NCBI Taxonomy" id="660025"/>
    <lineage>
        <taxon>Eukaryota</taxon>
        <taxon>Fungi</taxon>
        <taxon>Dikarya</taxon>
        <taxon>Ascomycota</taxon>
        <taxon>Pezizomycotina</taxon>
        <taxon>Sordariomycetes</taxon>
        <taxon>Hypocreomycetidae</taxon>
        <taxon>Hypocreales</taxon>
        <taxon>Nectriaceae</taxon>
        <taxon>Fusarium</taxon>
        <taxon>Fusarium oxysporum species complex</taxon>
    </lineage>
</organism>
<keyword evidence="4" id="KW-0812">Transmembrane</keyword>
<evidence type="ECO:0000313" key="7">
    <source>
        <dbReference type="EMBL" id="EGU80924.1"/>
    </source>
</evidence>
<dbReference type="OrthoDB" id="103819at2759"/>
<gene>
    <name evidence="7" type="ORF">FOXB_08550</name>
</gene>
<dbReference type="PROSITE" id="PS50048">
    <property type="entry name" value="ZN2_CY6_FUNGAL_2"/>
    <property type="match status" value="1"/>
</dbReference>
<keyword evidence="4" id="KW-0472">Membrane</keyword>
<dbReference type="PaxDb" id="5507-FOXG_10183P0"/>
<sequence length="1253" mass="141781">MQFLTASVLATLISAAAAAKQMQINYYSDTKCKSYSGQLDVTWAQIIYAGKTNCYNYHYGSSMLIAERQAGGCLCNIYKSRDCNDYLDQMRHTGDFKLTYPLATLKNSLHHTISLNTRFYQHYEHQPENSLSDRNISYIVMHKALFPATYLDSHWQSCYYMSRILIMDNMLRPLMRSLVTMLIGAECGLAYLTEMADTMIAKGVKPDLGYQDAVLYLGFEKAYELSGDQKYLDWYIGQIDGPVVQEDGSIKGLNTSRYILDEYRMGHNYLYLYNQTGEPKYETAANTVRRMLDSYPRTPSGGFWHQQFFRDQMWLDGIYMADSFYARWTHLYDSDNDTAWDDILLQYELIHENTVNETTGLHVHGWVEGEASWADPETGRAPNVWGRALGWYFMALVEVLQYFPTSHSGYDQLLVYLGSVAKGLKASRDPDLGSWWQVMNEPYPRREGNFIESSGSSMFTWGLLKAVDLGYLDSDEYLETAKDAFTSLIDNFVTEGEDGSLILNSTVAECGLTSSNVTFEATRHPDLRAPMPAFGVTRTLANSSREFWANIVLTGPNSLFPVAARVPSSPPLACMPASCPLAHHGYGDDTLEAPSPSSNVHIRPACENCRVRKIRCDRQYPCSHCINTKLECVAAEKKPREKRNRILVTPQYEKKIDQLDRRMNQVLALLHDLKNDRQPGRCSHAALPTRAAHVSTVPSSPSSQNIQQTPSAVLGVEGESSLAAHSAFASNLMHQVASAEPSPGFGPDMRNTLDALSHVVGTLREQTFANEMAYPHSRPSQRPRPSGYELPPIEKAVELIRIAKSQRLAGTGFIYEFMFMRDFSDICLQVYFSDTFSEMEFIIANAGFYSLFTDYSYHVSAGQKDTYLGHARMCRENLETALFDLPLHLPTTPEAITALLFGAWHAIELSKPYLSWALSSKASELCQTLGYHRMPDTDNSDDAKFRKFLFWTNYFLDKSLCLRLGRASTVPDWDITTHRPAISDPHQEPVMAYFVLWIEAARCQGNIYELLYCPEAINQLEHVRHTRVQLLVNDLHMLEQATQETHKKWIQISRDNAGKDLMDFFAVSDDILRLSLLTLVYRAAPQQTGALTTFSPSCVEAARATLHRHHDCLEIIERSSQDFFPTYVHWTLLFAPFIPFIVIFCQVIETQDKEDLNRLRTFVASIQPAAAASSAATKLHRLFQVLYIVATRYVELSASRDVQPQDTEEMDTYLKLLGMQSSWGAMVTSSKGRGLTTTSMSQVVEIRIPPDPC</sequence>
<dbReference type="InterPro" id="IPR008928">
    <property type="entry name" value="6-hairpin_glycosidase_sf"/>
</dbReference>
<dbReference type="SMART" id="SM00906">
    <property type="entry name" value="Fungal_trans"/>
    <property type="match status" value="1"/>
</dbReference>
<dbReference type="EMBL" id="AFQF01002506">
    <property type="protein sequence ID" value="EGU80924.1"/>
    <property type="molecule type" value="Genomic_DNA"/>
</dbReference>
<evidence type="ECO:0000256" key="3">
    <source>
        <dbReference type="ARBA" id="ARBA00023242"/>
    </source>
</evidence>
<dbReference type="CDD" id="cd00067">
    <property type="entry name" value="GAL4"/>
    <property type="match status" value="1"/>
</dbReference>
<dbReference type="InterPro" id="IPR007219">
    <property type="entry name" value="XnlR_reg_dom"/>
</dbReference>
<dbReference type="SUPFAM" id="SSF48208">
    <property type="entry name" value="Six-hairpin glycosidases"/>
    <property type="match status" value="1"/>
</dbReference>
<dbReference type="GO" id="GO:0000981">
    <property type="term" value="F:DNA-binding transcription factor activity, RNA polymerase II-specific"/>
    <property type="evidence" value="ECO:0007669"/>
    <property type="project" value="InterPro"/>
</dbReference>
<feature type="transmembrane region" description="Helical" evidence="4">
    <location>
        <begin position="1127"/>
        <end position="1148"/>
    </location>
</feature>
<dbReference type="GO" id="GO:0016787">
    <property type="term" value="F:hydrolase activity"/>
    <property type="evidence" value="ECO:0007669"/>
    <property type="project" value="UniProtKB-KW"/>
</dbReference>
<accession>F9FQ70</accession>
<feature type="signal peptide" evidence="5">
    <location>
        <begin position="1"/>
        <end position="18"/>
    </location>
</feature>
<keyword evidence="1" id="KW-0479">Metal-binding</keyword>
<dbReference type="PROSITE" id="PS00463">
    <property type="entry name" value="ZN2_CY6_FUNGAL_1"/>
    <property type="match status" value="1"/>
</dbReference>
<dbReference type="InterPro" id="IPR001138">
    <property type="entry name" value="Zn2Cys6_DnaBD"/>
</dbReference>
<dbReference type="Gene3D" id="1.50.10.10">
    <property type="match status" value="1"/>
</dbReference>
<feature type="domain" description="Zn(2)-C6 fungal-type" evidence="6">
    <location>
        <begin position="605"/>
        <end position="634"/>
    </location>
</feature>
<keyword evidence="5" id="KW-0732">Signal</keyword>
<evidence type="ECO:0000256" key="2">
    <source>
        <dbReference type="ARBA" id="ARBA00022801"/>
    </source>
</evidence>
<evidence type="ECO:0000256" key="5">
    <source>
        <dbReference type="SAM" id="SignalP"/>
    </source>
</evidence>
<dbReference type="InterPro" id="IPR036864">
    <property type="entry name" value="Zn2-C6_fun-type_DNA-bd_sf"/>
</dbReference>
<dbReference type="InterPro" id="IPR052043">
    <property type="entry name" value="PolySaccharide_Degr_Enz"/>
</dbReference>
<dbReference type="STRING" id="660025.F9FQ70"/>
<dbReference type="Pfam" id="PF00172">
    <property type="entry name" value="Zn_clus"/>
    <property type="match status" value="1"/>
</dbReference>
<dbReference type="SUPFAM" id="SSF57701">
    <property type="entry name" value="Zn2/Cys6 DNA-binding domain"/>
    <property type="match status" value="1"/>
</dbReference>
<dbReference type="Pfam" id="PF04082">
    <property type="entry name" value="Fungal_trans"/>
    <property type="match status" value="1"/>
</dbReference>
<dbReference type="Pfam" id="PF07470">
    <property type="entry name" value="Glyco_hydro_88"/>
    <property type="match status" value="1"/>
</dbReference>
<dbReference type="SMART" id="SM00066">
    <property type="entry name" value="GAL4"/>
    <property type="match status" value="1"/>
</dbReference>
<dbReference type="GO" id="GO:0006351">
    <property type="term" value="P:DNA-templated transcription"/>
    <property type="evidence" value="ECO:0007669"/>
    <property type="project" value="InterPro"/>
</dbReference>
<dbReference type="InterPro" id="IPR010905">
    <property type="entry name" value="Glyco_hydro_88"/>
</dbReference>
<dbReference type="GO" id="GO:0005975">
    <property type="term" value="P:carbohydrate metabolic process"/>
    <property type="evidence" value="ECO:0007669"/>
    <property type="project" value="InterPro"/>
</dbReference>
<comment type="caution">
    <text evidence="7">The sequence shown here is derived from an EMBL/GenBank/DDBJ whole genome shotgun (WGS) entry which is preliminary data.</text>
</comment>
<evidence type="ECO:0000256" key="1">
    <source>
        <dbReference type="ARBA" id="ARBA00022723"/>
    </source>
</evidence>
<reference evidence="7" key="1">
    <citation type="journal article" date="2012" name="Mol. Plant Microbe Interact.">
        <title>A highly conserved effector in Fusarium oxysporum is required for full virulence on Arabidopsis.</title>
        <authorList>
            <person name="Thatcher L.F."/>
            <person name="Gardiner D.M."/>
            <person name="Kazan K."/>
            <person name="Manners J."/>
        </authorList>
    </citation>
    <scope>NUCLEOTIDE SEQUENCE [LARGE SCALE GENOMIC DNA]</scope>
    <source>
        <strain evidence="7">Fo5176</strain>
    </source>
</reference>
<dbReference type="CDD" id="cd12148">
    <property type="entry name" value="fungal_TF_MHR"/>
    <property type="match status" value="1"/>
</dbReference>
<proteinExistence type="predicted"/>
<keyword evidence="3" id="KW-0539">Nucleus</keyword>
<dbReference type="Gene3D" id="4.10.240.10">
    <property type="entry name" value="Zn(2)-C6 fungal-type DNA-binding domain"/>
    <property type="match status" value="1"/>
</dbReference>
<keyword evidence="4" id="KW-1133">Transmembrane helix</keyword>
<keyword evidence="2" id="KW-0378">Hydrolase</keyword>
<evidence type="ECO:0000256" key="4">
    <source>
        <dbReference type="SAM" id="Phobius"/>
    </source>
</evidence>
<dbReference type="InterPro" id="IPR012341">
    <property type="entry name" value="6hp_glycosidase-like_sf"/>
</dbReference>
<protein>
    <recommendedName>
        <fullName evidence="6">Zn(2)-C6 fungal-type domain-containing protein</fullName>
    </recommendedName>
</protein>
<feature type="chain" id="PRO_5003389694" description="Zn(2)-C6 fungal-type domain-containing protein" evidence="5">
    <location>
        <begin position="19"/>
        <end position="1253"/>
    </location>
</feature>
<evidence type="ECO:0000259" key="6">
    <source>
        <dbReference type="PROSITE" id="PS50048"/>
    </source>
</evidence>
<name>F9FQ70_FUSOF</name>